<evidence type="ECO:0000256" key="6">
    <source>
        <dbReference type="SAM" id="MobiDB-lite"/>
    </source>
</evidence>
<dbReference type="PANTHER" id="PTHR14003">
    <property type="entry name" value="TRANSCRIPTIONAL REPRESSOR PROTEIN YY"/>
    <property type="match status" value="1"/>
</dbReference>
<dbReference type="GO" id="GO:0031519">
    <property type="term" value="C:PcG protein complex"/>
    <property type="evidence" value="ECO:0007669"/>
    <property type="project" value="TreeGrafter"/>
</dbReference>
<dbReference type="KEGG" id="apln:108738203"/>
<evidence type="ECO:0000256" key="2">
    <source>
        <dbReference type="ARBA" id="ARBA00022737"/>
    </source>
</evidence>
<feature type="domain" description="C2H2-type" evidence="7">
    <location>
        <begin position="107"/>
        <end position="136"/>
    </location>
</feature>
<feature type="compositionally biased region" description="Polar residues" evidence="6">
    <location>
        <begin position="222"/>
        <end position="240"/>
    </location>
</feature>
<evidence type="ECO:0000313" key="8">
    <source>
        <dbReference type="Proteomes" id="UP000192223"/>
    </source>
</evidence>
<feature type="region of interest" description="Disordered" evidence="6">
    <location>
        <begin position="311"/>
        <end position="331"/>
    </location>
</feature>
<evidence type="ECO:0000256" key="4">
    <source>
        <dbReference type="ARBA" id="ARBA00022833"/>
    </source>
</evidence>
<feature type="domain" description="C2H2-type" evidence="7">
    <location>
        <begin position="79"/>
        <end position="106"/>
    </location>
</feature>
<evidence type="ECO:0000313" key="9">
    <source>
        <dbReference type="RefSeq" id="XP_018326997.1"/>
    </source>
</evidence>
<feature type="region of interest" description="Disordered" evidence="6">
    <location>
        <begin position="1"/>
        <end position="58"/>
    </location>
</feature>
<keyword evidence="8" id="KW-1185">Reference proteome</keyword>
<dbReference type="GO" id="GO:0005667">
    <property type="term" value="C:transcription regulator complex"/>
    <property type="evidence" value="ECO:0007669"/>
    <property type="project" value="TreeGrafter"/>
</dbReference>
<evidence type="ECO:0000256" key="3">
    <source>
        <dbReference type="ARBA" id="ARBA00022771"/>
    </source>
</evidence>
<dbReference type="SMART" id="SM00355">
    <property type="entry name" value="ZnF_C2H2"/>
    <property type="match status" value="2"/>
</dbReference>
<sequence>MNRTPKRSKLTSETSEPVNATPPNKILRQNVLNSIERTPVNGSPKENSVVSPSETRRGRPRAEFLNTLILEGSTSPSSIKCTYCSRVFPREKSLQAHLRTHTGERPYACDYPKCTRRFTQSGQLKTHQRLHTGEKPFVCTVPNCERRFTHANRHCPEHPEGQLKRFSSITNSNQENKNDEEHSTAVQNWLRANRRCLNNKENTKKKSRFHELRFTSDGENGIEQNENLDLSNSATWSMRNSESSTSSEYADNTCTTQSSDTSDFAHSSQEIWSDNSTHIDLQCQYGSSKENITNVAPLTFKEPSVQQLFKDKSESSKESQKMLKLSNGPAEPVELPKKRWLREAVQDQRRWDSQELAKPLNWEDMNIVEYENQRRPTVLMRVQDCGEKKEISRADMQTAIALVELKNGGPINYTPF</sequence>
<dbReference type="GO" id="GO:0000785">
    <property type="term" value="C:chromatin"/>
    <property type="evidence" value="ECO:0007669"/>
    <property type="project" value="TreeGrafter"/>
</dbReference>
<keyword evidence="2" id="KW-0677">Repeat</keyword>
<dbReference type="GO" id="GO:0000981">
    <property type="term" value="F:DNA-binding transcription factor activity, RNA polymerase II-specific"/>
    <property type="evidence" value="ECO:0007669"/>
    <property type="project" value="TreeGrafter"/>
</dbReference>
<feature type="compositionally biased region" description="Polar residues" evidence="6">
    <location>
        <begin position="11"/>
        <end position="22"/>
    </location>
</feature>
<dbReference type="GeneID" id="108738203"/>
<feature type="compositionally biased region" description="Basic and acidic residues" evidence="6">
    <location>
        <begin position="311"/>
        <end position="321"/>
    </location>
</feature>
<dbReference type="Gene3D" id="3.30.160.60">
    <property type="entry name" value="Classic Zinc Finger"/>
    <property type="match status" value="3"/>
</dbReference>
<dbReference type="InterPro" id="IPR013087">
    <property type="entry name" value="Znf_C2H2_type"/>
</dbReference>
<reference evidence="9" key="1">
    <citation type="submission" date="2025-08" db="UniProtKB">
        <authorList>
            <consortium name="RefSeq"/>
        </authorList>
    </citation>
    <scope>IDENTIFICATION</scope>
    <source>
        <tissue evidence="9">Entire body</tissue>
    </source>
</reference>
<dbReference type="STRING" id="224129.A0A1W4X2J2"/>
<dbReference type="GO" id="GO:0008270">
    <property type="term" value="F:zinc ion binding"/>
    <property type="evidence" value="ECO:0007669"/>
    <property type="project" value="UniProtKB-KW"/>
</dbReference>
<dbReference type="InParanoid" id="A0A1W4X2J2"/>
<evidence type="ECO:0000256" key="1">
    <source>
        <dbReference type="ARBA" id="ARBA00022723"/>
    </source>
</evidence>
<dbReference type="OrthoDB" id="3437960at2759"/>
<feature type="compositionally biased region" description="Polar residues" evidence="6">
    <location>
        <begin position="30"/>
        <end position="53"/>
    </location>
</feature>
<dbReference type="Pfam" id="PF00096">
    <property type="entry name" value="zf-C2H2"/>
    <property type="match status" value="1"/>
</dbReference>
<accession>A0A1W4X2J2</accession>
<evidence type="ECO:0000256" key="5">
    <source>
        <dbReference type="PROSITE-ProRule" id="PRU00042"/>
    </source>
</evidence>
<dbReference type="RefSeq" id="XP_018326997.1">
    <property type="nucleotide sequence ID" value="XM_018471495.2"/>
</dbReference>
<proteinExistence type="predicted"/>
<keyword evidence="3 5" id="KW-0863">Zinc-finger</keyword>
<dbReference type="PROSITE" id="PS00028">
    <property type="entry name" value="ZINC_FINGER_C2H2_1"/>
    <property type="match status" value="2"/>
</dbReference>
<keyword evidence="1" id="KW-0479">Metal-binding</keyword>
<dbReference type="Proteomes" id="UP000192223">
    <property type="component" value="Unplaced"/>
</dbReference>
<dbReference type="Pfam" id="PF13912">
    <property type="entry name" value="zf-C2H2_6"/>
    <property type="match status" value="1"/>
</dbReference>
<dbReference type="AlphaFoldDB" id="A0A1W4X2J2"/>
<gene>
    <name evidence="9" type="primary">LOC108738203</name>
</gene>
<keyword evidence="4" id="KW-0862">Zinc</keyword>
<dbReference type="GO" id="GO:0000978">
    <property type="term" value="F:RNA polymerase II cis-regulatory region sequence-specific DNA binding"/>
    <property type="evidence" value="ECO:0007669"/>
    <property type="project" value="TreeGrafter"/>
</dbReference>
<dbReference type="PROSITE" id="PS50157">
    <property type="entry name" value="ZINC_FINGER_C2H2_2"/>
    <property type="match status" value="2"/>
</dbReference>
<name>A0A1W4X2J2_AGRPL</name>
<protein>
    <submittedName>
        <fullName evidence="9">Metal regulatory transcription factor 1-like</fullName>
    </submittedName>
</protein>
<evidence type="ECO:0000259" key="7">
    <source>
        <dbReference type="PROSITE" id="PS50157"/>
    </source>
</evidence>
<dbReference type="PANTHER" id="PTHR14003:SF26">
    <property type="entry name" value="ZINC FINGER PROTEIN 367"/>
    <property type="match status" value="1"/>
</dbReference>
<dbReference type="FunFam" id="3.30.160.60:FF:003212">
    <property type="entry name" value="Zinc finger protein 367"/>
    <property type="match status" value="1"/>
</dbReference>
<feature type="region of interest" description="Disordered" evidence="6">
    <location>
        <begin position="208"/>
        <end position="267"/>
    </location>
</feature>
<feature type="compositionally biased region" description="Polar residues" evidence="6">
    <location>
        <begin position="249"/>
        <end position="267"/>
    </location>
</feature>
<dbReference type="InterPro" id="IPR036236">
    <property type="entry name" value="Znf_C2H2_sf"/>
</dbReference>
<dbReference type="SUPFAM" id="SSF57667">
    <property type="entry name" value="beta-beta-alpha zinc fingers"/>
    <property type="match status" value="1"/>
</dbReference>
<dbReference type="FunFam" id="3.30.160.60:FF:000474">
    <property type="entry name" value="zinc finger protein 367"/>
    <property type="match status" value="1"/>
</dbReference>
<organism evidence="8 9">
    <name type="scientific">Agrilus planipennis</name>
    <name type="common">Emerald ash borer</name>
    <name type="synonym">Agrilus marcopoli</name>
    <dbReference type="NCBI Taxonomy" id="224129"/>
    <lineage>
        <taxon>Eukaryota</taxon>
        <taxon>Metazoa</taxon>
        <taxon>Ecdysozoa</taxon>
        <taxon>Arthropoda</taxon>
        <taxon>Hexapoda</taxon>
        <taxon>Insecta</taxon>
        <taxon>Pterygota</taxon>
        <taxon>Neoptera</taxon>
        <taxon>Endopterygota</taxon>
        <taxon>Coleoptera</taxon>
        <taxon>Polyphaga</taxon>
        <taxon>Elateriformia</taxon>
        <taxon>Buprestoidea</taxon>
        <taxon>Buprestidae</taxon>
        <taxon>Agrilinae</taxon>
        <taxon>Agrilus</taxon>
    </lineage>
</organism>